<evidence type="ECO:0000256" key="1">
    <source>
        <dbReference type="ARBA" id="ARBA00000385"/>
    </source>
</evidence>
<reference evidence="9 10" key="1">
    <citation type="submission" date="2016-10" db="EMBL/GenBank/DDBJ databases">
        <authorList>
            <person name="de Groot N.N."/>
        </authorList>
    </citation>
    <scope>NUCLEOTIDE SEQUENCE [LARGE SCALE GENOMIC DNA]</scope>
    <source>
        <strain evidence="9 10">DSM 18438</strain>
    </source>
</reference>
<dbReference type="Pfam" id="PF01509">
    <property type="entry name" value="TruB_N"/>
    <property type="match status" value="1"/>
</dbReference>
<dbReference type="Pfam" id="PF16198">
    <property type="entry name" value="TruB_C_2"/>
    <property type="match status" value="1"/>
</dbReference>
<dbReference type="RefSeq" id="WP_091963797.1">
    <property type="nucleotide sequence ID" value="NZ_FOLH01000004.1"/>
</dbReference>
<dbReference type="STRING" id="1122252.SAMN05660443_2354"/>
<dbReference type="AlphaFoldDB" id="A0A1I1IJI0"/>
<evidence type="ECO:0000313" key="10">
    <source>
        <dbReference type="Proteomes" id="UP000199058"/>
    </source>
</evidence>
<evidence type="ECO:0000259" key="6">
    <source>
        <dbReference type="Pfam" id="PF01509"/>
    </source>
</evidence>
<protein>
    <recommendedName>
        <fullName evidence="5">tRNA pseudouridine synthase B</fullName>
        <ecNumber evidence="5">5.4.99.25</ecNumber>
    </recommendedName>
    <alternativeName>
        <fullName evidence="5">tRNA pseudouridine(55) synthase</fullName>
        <shortName evidence="5">Psi55 synthase</shortName>
    </alternativeName>
    <alternativeName>
        <fullName evidence="5">tRNA pseudouridylate synthase</fullName>
    </alternativeName>
    <alternativeName>
        <fullName evidence="5">tRNA-uridine isomerase</fullName>
    </alternativeName>
</protein>
<dbReference type="InterPro" id="IPR002501">
    <property type="entry name" value="PsdUridine_synth_N"/>
</dbReference>
<sequence length="310" mass="34573">MQRKTPRRRVDGVLLLDKPLGWTSNKALQKVRWLLKAKKGGHTGNLDPLATGVLPLCFGEATKFAQFGLDADKIYQTRIQLGESRDTGDAEGEVLERAALPDLSEARLGQLLEDFTGAQQQVPPMYSALKHQGKKLYELARSGQTVERPARAIVLHELRLLNWGVDFIELEVRCSKGTYIRVLGEDLARALGTLGYLASLRRIQSGPYKEDQLVSLDRFEQLHQEAGEEALDTLLKPVDLLVEHLPSFQLDEEGSQKLTQGQAIELLDSTLQIGENVRLYNPELKFLGLGEVKESASKQRLLAPRKICVA</sequence>
<gene>
    <name evidence="5" type="primary">truB</name>
    <name evidence="9" type="ORF">SAMN05660443_2354</name>
</gene>
<evidence type="ECO:0000256" key="3">
    <source>
        <dbReference type="ARBA" id="ARBA00022694"/>
    </source>
</evidence>
<dbReference type="CDD" id="cd02573">
    <property type="entry name" value="PseudoU_synth_EcTruB"/>
    <property type="match status" value="1"/>
</dbReference>
<feature type="domain" description="tRNA pseudouridine synthase II TruB subfamily 1 C-terminal" evidence="7">
    <location>
        <begin position="246"/>
        <end position="295"/>
    </location>
</feature>
<dbReference type="SUPFAM" id="SSF55120">
    <property type="entry name" value="Pseudouridine synthase"/>
    <property type="match status" value="1"/>
</dbReference>
<keyword evidence="3 5" id="KW-0819">tRNA processing</keyword>
<name>A0A1I1IJI0_9GAMM</name>
<evidence type="ECO:0000259" key="7">
    <source>
        <dbReference type="Pfam" id="PF09157"/>
    </source>
</evidence>
<feature type="domain" description="tRNA pseudouridylate synthase B C-terminal" evidence="8">
    <location>
        <begin position="181"/>
        <end position="242"/>
    </location>
</feature>
<dbReference type="HAMAP" id="MF_01080">
    <property type="entry name" value="TruB_bact"/>
    <property type="match status" value="1"/>
</dbReference>
<evidence type="ECO:0000256" key="5">
    <source>
        <dbReference type="HAMAP-Rule" id="MF_01080"/>
    </source>
</evidence>
<proteinExistence type="inferred from homology"/>
<dbReference type="GO" id="GO:0031119">
    <property type="term" value="P:tRNA pseudouridine synthesis"/>
    <property type="evidence" value="ECO:0007669"/>
    <property type="project" value="UniProtKB-UniRule"/>
</dbReference>
<dbReference type="GO" id="GO:0160148">
    <property type="term" value="F:tRNA pseudouridine(55) synthase activity"/>
    <property type="evidence" value="ECO:0007669"/>
    <property type="project" value="UniProtKB-EC"/>
</dbReference>
<evidence type="ECO:0000256" key="4">
    <source>
        <dbReference type="ARBA" id="ARBA00023235"/>
    </source>
</evidence>
<comment type="similarity">
    <text evidence="2 5">Belongs to the pseudouridine synthase TruB family. Type 1 subfamily.</text>
</comment>
<evidence type="ECO:0000256" key="2">
    <source>
        <dbReference type="ARBA" id="ARBA00005642"/>
    </source>
</evidence>
<dbReference type="Pfam" id="PF09157">
    <property type="entry name" value="TruB-C_2"/>
    <property type="match status" value="1"/>
</dbReference>
<dbReference type="GO" id="GO:0003723">
    <property type="term" value="F:RNA binding"/>
    <property type="evidence" value="ECO:0007669"/>
    <property type="project" value="InterPro"/>
</dbReference>
<dbReference type="OrthoDB" id="9802309at2"/>
<dbReference type="InterPro" id="IPR020103">
    <property type="entry name" value="PsdUridine_synth_cat_dom_sf"/>
</dbReference>
<dbReference type="Gene3D" id="2.30.130.10">
    <property type="entry name" value="PUA domain"/>
    <property type="match status" value="1"/>
</dbReference>
<dbReference type="PANTHER" id="PTHR13767">
    <property type="entry name" value="TRNA-PSEUDOURIDINE SYNTHASE"/>
    <property type="match status" value="1"/>
</dbReference>
<dbReference type="EMBL" id="FOLH01000004">
    <property type="protein sequence ID" value="SFC33943.1"/>
    <property type="molecule type" value="Genomic_DNA"/>
</dbReference>
<dbReference type="NCBIfam" id="TIGR00431">
    <property type="entry name" value="TruB"/>
    <property type="match status" value="1"/>
</dbReference>
<keyword evidence="4 5" id="KW-0413">Isomerase</keyword>
<dbReference type="Gene3D" id="3.30.2350.10">
    <property type="entry name" value="Pseudouridine synthase"/>
    <property type="match status" value="1"/>
</dbReference>
<dbReference type="GO" id="GO:1990481">
    <property type="term" value="P:mRNA pseudouridine synthesis"/>
    <property type="evidence" value="ECO:0007669"/>
    <property type="project" value="TreeGrafter"/>
</dbReference>
<dbReference type="InterPro" id="IPR032819">
    <property type="entry name" value="TruB_C"/>
</dbReference>
<comment type="function">
    <text evidence="5">Responsible for synthesis of pseudouridine from uracil-55 in the psi GC loop of transfer RNAs.</text>
</comment>
<accession>A0A1I1IJI0</accession>
<dbReference type="PANTHER" id="PTHR13767:SF2">
    <property type="entry name" value="PSEUDOURIDYLATE SYNTHASE TRUB1"/>
    <property type="match status" value="1"/>
</dbReference>
<feature type="active site" description="Nucleophile" evidence="5">
    <location>
        <position position="47"/>
    </location>
</feature>
<dbReference type="Proteomes" id="UP000199058">
    <property type="component" value="Unassembled WGS sequence"/>
</dbReference>
<comment type="catalytic activity">
    <reaction evidence="1 5">
        <text>uridine(55) in tRNA = pseudouridine(55) in tRNA</text>
        <dbReference type="Rhea" id="RHEA:42532"/>
        <dbReference type="Rhea" id="RHEA-COMP:10101"/>
        <dbReference type="Rhea" id="RHEA-COMP:10102"/>
        <dbReference type="ChEBI" id="CHEBI:65314"/>
        <dbReference type="ChEBI" id="CHEBI:65315"/>
        <dbReference type="EC" id="5.4.99.25"/>
    </reaction>
</comment>
<dbReference type="InterPro" id="IPR036974">
    <property type="entry name" value="PUA_sf"/>
</dbReference>
<feature type="domain" description="Pseudouridine synthase II N-terminal" evidence="6">
    <location>
        <begin position="32"/>
        <end position="180"/>
    </location>
</feature>
<dbReference type="InterPro" id="IPR015240">
    <property type="entry name" value="tRNA_sdUridine_synth_fam1_C"/>
</dbReference>
<dbReference type="InterPro" id="IPR014780">
    <property type="entry name" value="tRNA_psdUridine_synth_TruB"/>
</dbReference>
<dbReference type="EC" id="5.4.99.25" evidence="5"/>
<evidence type="ECO:0000313" key="9">
    <source>
        <dbReference type="EMBL" id="SFC33943.1"/>
    </source>
</evidence>
<keyword evidence="10" id="KW-1185">Reference proteome</keyword>
<organism evidence="9 10">
    <name type="scientific">Marinospirillum celere</name>
    <dbReference type="NCBI Taxonomy" id="1122252"/>
    <lineage>
        <taxon>Bacteria</taxon>
        <taxon>Pseudomonadati</taxon>
        <taxon>Pseudomonadota</taxon>
        <taxon>Gammaproteobacteria</taxon>
        <taxon>Oceanospirillales</taxon>
        <taxon>Oceanospirillaceae</taxon>
        <taxon>Marinospirillum</taxon>
    </lineage>
</organism>
<evidence type="ECO:0000259" key="8">
    <source>
        <dbReference type="Pfam" id="PF16198"/>
    </source>
</evidence>